<name>A0A2R6C713_9ARCH</name>
<evidence type="ECO:0000313" key="2">
    <source>
        <dbReference type="Proteomes" id="UP000242015"/>
    </source>
</evidence>
<sequence>MYEQELGALLGAAQARNHRATVICDPALFNSVSWALESYSHGYYACLKSPQRNPPSNSSVVSFFLLWEGAG</sequence>
<reference evidence="1 2" key="1">
    <citation type="submission" date="2017-04" db="EMBL/GenBank/DDBJ databases">
        <title>Novel microbial lineages endemic to geothermal iron-oxide mats fill important gaps in the evolutionary history of Archaea.</title>
        <authorList>
            <person name="Jay Z.J."/>
            <person name="Beam J.P."/>
            <person name="Dlakic M."/>
            <person name="Rusch D.B."/>
            <person name="Kozubal M.A."/>
            <person name="Inskeep W.P."/>
        </authorList>
    </citation>
    <scope>NUCLEOTIDE SEQUENCE [LARGE SCALE GENOMIC DNA]</scope>
    <source>
        <strain evidence="1">BE_D</strain>
    </source>
</reference>
<comment type="caution">
    <text evidence="1">The sequence shown here is derived from an EMBL/GenBank/DDBJ whole genome shotgun (WGS) entry which is preliminary data.</text>
</comment>
<accession>A0A2R6C713</accession>
<dbReference type="Proteomes" id="UP000242015">
    <property type="component" value="Unassembled WGS sequence"/>
</dbReference>
<proteinExistence type="predicted"/>
<dbReference type="EMBL" id="NEXF01000442">
    <property type="protein sequence ID" value="PSO06628.1"/>
    <property type="molecule type" value="Genomic_DNA"/>
</dbReference>
<dbReference type="AlphaFoldDB" id="A0A2R6C713"/>
<evidence type="ECO:0000313" key="1">
    <source>
        <dbReference type="EMBL" id="PSO06628.1"/>
    </source>
</evidence>
<protein>
    <submittedName>
        <fullName evidence="1">Uncharacterized protein</fullName>
    </submittedName>
</protein>
<organism evidence="1 2">
    <name type="scientific">Candidatus Marsarchaeota G2 archaeon BE_D</name>
    <dbReference type="NCBI Taxonomy" id="1978158"/>
    <lineage>
        <taxon>Archaea</taxon>
        <taxon>Candidatus Marsarchaeota</taxon>
        <taxon>Candidatus Marsarchaeota group 2</taxon>
    </lineage>
</organism>
<gene>
    <name evidence="1" type="ORF">B9Q04_15050</name>
</gene>